<sequence length="540" mass="61129">MLKNIYVDDMQEMWELLTDSTPAARQYDRNESREPPPPATPLAFPRCEPSTLSVPELGVSNDLVNLFSSTLRTGPTTKHLQALNVSLANELSLEQVVPTDFIPHSSWLKGPAASESSESTQAALSRSNSLSNGAPAPGKEEFFVRVKELLHDNEDAFRAIQRKPPLPNCQPGRIVHFRKFWEGLLLVAEHWDTSLDKYSDNKDTEGKSAMDIDELRSEVTEAEPKMETDQGEDLKKTYSGRRTGTGRDMPRKYREDTVFAFVETLTWAFRCRLEQPHSQQKLMLQGTMIPILHAASVHRVPKDVREARRGVAEGPMLGVFCREQTSFRGHDEAEGEGKQEILDLLRETGLMLMLAQKRAREGKEEELPGKGKWWANVPRWGGGAGGELGDADEETTGSPTSSESSHKQFKKASRMDAWKSLQPPSSIWERGVTYQQIGKDKNSEYDDIYLVSSINHHISILHLHIHQRYIDYLPKTSAQSNNFNASQQSWYALEMKRSKWFDLLVADDRAEVMRGIWAILGWQMRDMTEEKDEEDIAGTA</sequence>
<name>A0A8H3ISB7_9LECA</name>
<dbReference type="OrthoDB" id="5407653at2759"/>
<dbReference type="EMBL" id="CAJPDR010000184">
    <property type="protein sequence ID" value="CAF9924219.1"/>
    <property type="molecule type" value="Genomic_DNA"/>
</dbReference>
<reference evidence="2" key="1">
    <citation type="submission" date="2021-03" db="EMBL/GenBank/DDBJ databases">
        <authorList>
            <person name="Tagirdzhanova G."/>
        </authorList>
    </citation>
    <scope>NUCLEOTIDE SEQUENCE</scope>
</reference>
<feature type="compositionally biased region" description="Low complexity" evidence="1">
    <location>
        <begin position="112"/>
        <end position="125"/>
    </location>
</feature>
<dbReference type="Proteomes" id="UP000664203">
    <property type="component" value="Unassembled WGS sequence"/>
</dbReference>
<dbReference type="AlphaFoldDB" id="A0A8H3ISB7"/>
<feature type="compositionally biased region" description="Basic and acidic residues" evidence="1">
    <location>
        <begin position="220"/>
        <end position="236"/>
    </location>
</feature>
<proteinExistence type="predicted"/>
<feature type="region of interest" description="Disordered" evidence="1">
    <location>
        <begin position="384"/>
        <end position="413"/>
    </location>
</feature>
<feature type="region of interest" description="Disordered" evidence="1">
    <location>
        <begin position="24"/>
        <end position="45"/>
    </location>
</feature>
<feature type="region of interest" description="Disordered" evidence="1">
    <location>
        <begin position="108"/>
        <end position="137"/>
    </location>
</feature>
<evidence type="ECO:0000313" key="2">
    <source>
        <dbReference type="EMBL" id="CAF9924219.1"/>
    </source>
</evidence>
<organism evidence="2 3">
    <name type="scientific">Alectoria fallacina</name>
    <dbReference type="NCBI Taxonomy" id="1903189"/>
    <lineage>
        <taxon>Eukaryota</taxon>
        <taxon>Fungi</taxon>
        <taxon>Dikarya</taxon>
        <taxon>Ascomycota</taxon>
        <taxon>Pezizomycotina</taxon>
        <taxon>Lecanoromycetes</taxon>
        <taxon>OSLEUM clade</taxon>
        <taxon>Lecanoromycetidae</taxon>
        <taxon>Lecanorales</taxon>
        <taxon>Lecanorineae</taxon>
        <taxon>Parmeliaceae</taxon>
        <taxon>Alectoria</taxon>
    </lineage>
</organism>
<keyword evidence="3" id="KW-1185">Reference proteome</keyword>
<evidence type="ECO:0000256" key="1">
    <source>
        <dbReference type="SAM" id="MobiDB-lite"/>
    </source>
</evidence>
<comment type="caution">
    <text evidence="2">The sequence shown here is derived from an EMBL/GenBank/DDBJ whole genome shotgun (WGS) entry which is preliminary data.</text>
</comment>
<protein>
    <submittedName>
        <fullName evidence="2">Uncharacterized protein</fullName>
    </submittedName>
</protein>
<gene>
    <name evidence="2" type="ORF">ALECFALPRED_002707</name>
</gene>
<accession>A0A8H3ISB7</accession>
<evidence type="ECO:0000313" key="3">
    <source>
        <dbReference type="Proteomes" id="UP000664203"/>
    </source>
</evidence>
<feature type="region of interest" description="Disordered" evidence="1">
    <location>
        <begin position="220"/>
        <end position="249"/>
    </location>
</feature>